<protein>
    <recommendedName>
        <fullName evidence="1">Transcription regulator PadR N-terminal domain-containing protein</fullName>
    </recommendedName>
</protein>
<dbReference type="AlphaFoldDB" id="X1EP20"/>
<dbReference type="Pfam" id="PF03551">
    <property type="entry name" value="PadR"/>
    <property type="match status" value="1"/>
</dbReference>
<accession>X1EP20</accession>
<dbReference type="InterPro" id="IPR036388">
    <property type="entry name" value="WH-like_DNA-bd_sf"/>
</dbReference>
<evidence type="ECO:0000313" key="2">
    <source>
        <dbReference type="EMBL" id="GAH22065.1"/>
    </source>
</evidence>
<proteinExistence type="predicted"/>
<organism evidence="2">
    <name type="scientific">marine sediment metagenome</name>
    <dbReference type="NCBI Taxonomy" id="412755"/>
    <lineage>
        <taxon>unclassified sequences</taxon>
        <taxon>metagenomes</taxon>
        <taxon>ecological metagenomes</taxon>
    </lineage>
</organism>
<name>X1EP20_9ZZZZ</name>
<evidence type="ECO:0000259" key="1">
    <source>
        <dbReference type="Pfam" id="PF03551"/>
    </source>
</evidence>
<gene>
    <name evidence="2" type="ORF">S03H2_01788</name>
</gene>
<comment type="caution">
    <text evidence="2">The sequence shown here is derived from an EMBL/GenBank/DDBJ whole genome shotgun (WGS) entry which is preliminary data.</text>
</comment>
<dbReference type="SUPFAM" id="SSF46785">
    <property type="entry name" value="Winged helix' DNA-binding domain"/>
    <property type="match status" value="1"/>
</dbReference>
<dbReference type="InterPro" id="IPR036390">
    <property type="entry name" value="WH_DNA-bd_sf"/>
</dbReference>
<dbReference type="PANTHER" id="PTHR43252:SF7">
    <property type="entry name" value="TRANSCRIPTIONAL REGULATOR YQJI"/>
    <property type="match status" value="1"/>
</dbReference>
<dbReference type="EMBL" id="BARU01000549">
    <property type="protein sequence ID" value="GAH22065.1"/>
    <property type="molecule type" value="Genomic_DNA"/>
</dbReference>
<sequence length="105" mass="12334">MSKIDMIKEFFLGFIKIHILYHADREPVYGAELSRELVSHGYQISFGTLYPTLHSLERNGLLKSKEEIVEGKKRKYYKITDKGKRALAQAREKIKELVMEVIYEK</sequence>
<dbReference type="InterPro" id="IPR005149">
    <property type="entry name" value="Tscrpt_reg_PadR_N"/>
</dbReference>
<dbReference type="PANTHER" id="PTHR43252">
    <property type="entry name" value="TRANSCRIPTIONAL REGULATOR YQJI"/>
    <property type="match status" value="1"/>
</dbReference>
<reference evidence="2" key="1">
    <citation type="journal article" date="2014" name="Front. Microbiol.">
        <title>High frequency of phylogenetically diverse reductive dehalogenase-homologous genes in deep subseafloor sedimentary metagenomes.</title>
        <authorList>
            <person name="Kawai M."/>
            <person name="Futagami T."/>
            <person name="Toyoda A."/>
            <person name="Takaki Y."/>
            <person name="Nishi S."/>
            <person name="Hori S."/>
            <person name="Arai W."/>
            <person name="Tsubouchi T."/>
            <person name="Morono Y."/>
            <person name="Uchiyama I."/>
            <person name="Ito T."/>
            <person name="Fujiyama A."/>
            <person name="Inagaki F."/>
            <person name="Takami H."/>
        </authorList>
    </citation>
    <scope>NUCLEOTIDE SEQUENCE</scope>
    <source>
        <strain evidence="2">Expedition CK06-06</strain>
    </source>
</reference>
<dbReference type="Gene3D" id="1.10.10.10">
    <property type="entry name" value="Winged helix-like DNA-binding domain superfamily/Winged helix DNA-binding domain"/>
    <property type="match status" value="1"/>
</dbReference>
<feature type="domain" description="Transcription regulator PadR N-terminal" evidence="1">
    <location>
        <begin position="19"/>
        <end position="88"/>
    </location>
</feature>